<organism evidence="10 11">
    <name type="scientific">Cutaneotrichosporon spelunceum</name>
    <dbReference type="NCBI Taxonomy" id="1672016"/>
    <lineage>
        <taxon>Eukaryota</taxon>
        <taxon>Fungi</taxon>
        <taxon>Dikarya</taxon>
        <taxon>Basidiomycota</taxon>
        <taxon>Agaricomycotina</taxon>
        <taxon>Tremellomycetes</taxon>
        <taxon>Trichosporonales</taxon>
        <taxon>Trichosporonaceae</taxon>
        <taxon>Cutaneotrichosporon</taxon>
    </lineage>
</organism>
<evidence type="ECO:0000256" key="2">
    <source>
        <dbReference type="ARBA" id="ARBA00004604"/>
    </source>
</evidence>
<reference evidence="10" key="1">
    <citation type="journal article" date="2023" name="BMC Genomics">
        <title>Chromosome-level genome assemblies of Cutaneotrichosporon spp. (Trichosporonales, Basidiomycota) reveal imbalanced evolution between nucleotide sequences and chromosome synteny.</title>
        <authorList>
            <person name="Kobayashi Y."/>
            <person name="Kayamori A."/>
            <person name="Aoki K."/>
            <person name="Shiwa Y."/>
            <person name="Matsutani M."/>
            <person name="Fujita N."/>
            <person name="Sugita T."/>
            <person name="Iwasaki W."/>
            <person name="Tanaka N."/>
            <person name="Takashima M."/>
        </authorList>
    </citation>
    <scope>NUCLEOTIDE SEQUENCE</scope>
    <source>
        <strain evidence="10">HIS016</strain>
    </source>
</reference>
<accession>A0AAD3TSN4</accession>
<evidence type="ECO:0000256" key="3">
    <source>
        <dbReference type="ARBA" id="ARBA00007869"/>
    </source>
</evidence>
<dbReference type="EMBL" id="BTCM01000002">
    <property type="protein sequence ID" value="GMK55741.1"/>
    <property type="molecule type" value="Genomic_DNA"/>
</dbReference>
<feature type="compositionally biased region" description="Basic and acidic residues" evidence="9">
    <location>
        <begin position="1"/>
        <end position="19"/>
    </location>
</feature>
<protein>
    <recommendedName>
        <fullName evidence="8">rRNA-processing protein</fullName>
    </recommendedName>
</protein>
<name>A0AAD3TSN4_9TREE</name>
<evidence type="ECO:0000256" key="6">
    <source>
        <dbReference type="ARBA" id="ARBA00023054"/>
    </source>
</evidence>
<keyword evidence="11" id="KW-1185">Reference proteome</keyword>
<keyword evidence="5 8" id="KW-0698">rRNA processing</keyword>
<dbReference type="Pfam" id="PF03879">
    <property type="entry name" value="Cgr1"/>
    <property type="match status" value="1"/>
</dbReference>
<feature type="region of interest" description="Disordered" evidence="9">
    <location>
        <begin position="121"/>
        <end position="141"/>
    </location>
</feature>
<evidence type="ECO:0000313" key="11">
    <source>
        <dbReference type="Proteomes" id="UP001222932"/>
    </source>
</evidence>
<dbReference type="GO" id="GO:0005730">
    <property type="term" value="C:nucleolus"/>
    <property type="evidence" value="ECO:0007669"/>
    <property type="project" value="UniProtKB-SubCell"/>
</dbReference>
<evidence type="ECO:0000313" key="10">
    <source>
        <dbReference type="EMBL" id="GMK55741.1"/>
    </source>
</evidence>
<comment type="similarity">
    <text evidence="3 8">Belongs to the CGR1 family.</text>
</comment>
<comment type="subcellular location">
    <subcellularLocation>
        <location evidence="2 8">Nucleus</location>
        <location evidence="2 8">Nucleolus</location>
    </subcellularLocation>
</comment>
<evidence type="ECO:0000256" key="1">
    <source>
        <dbReference type="ARBA" id="ARBA00004090"/>
    </source>
</evidence>
<evidence type="ECO:0000256" key="7">
    <source>
        <dbReference type="ARBA" id="ARBA00023242"/>
    </source>
</evidence>
<feature type="compositionally biased region" description="Basic residues" evidence="9">
    <location>
        <begin position="122"/>
        <end position="141"/>
    </location>
</feature>
<evidence type="ECO:0000256" key="4">
    <source>
        <dbReference type="ARBA" id="ARBA00022517"/>
    </source>
</evidence>
<dbReference type="InterPro" id="IPR005579">
    <property type="entry name" value="Cgr1-like"/>
</dbReference>
<dbReference type="AlphaFoldDB" id="A0AAD3TSN4"/>
<dbReference type="Proteomes" id="UP001222932">
    <property type="component" value="Unassembled WGS sequence"/>
</dbReference>
<keyword evidence="4 8" id="KW-0690">Ribosome biogenesis</keyword>
<evidence type="ECO:0000256" key="5">
    <source>
        <dbReference type="ARBA" id="ARBA00022552"/>
    </source>
</evidence>
<proteinExistence type="inferred from homology"/>
<evidence type="ECO:0000256" key="9">
    <source>
        <dbReference type="SAM" id="MobiDB-lite"/>
    </source>
</evidence>
<reference evidence="10" key="2">
    <citation type="submission" date="2023-06" db="EMBL/GenBank/DDBJ databases">
        <authorList>
            <person name="Kobayashi Y."/>
            <person name="Kayamori A."/>
            <person name="Aoki K."/>
            <person name="Shiwa Y."/>
            <person name="Fujita N."/>
            <person name="Sugita T."/>
            <person name="Iwasaki W."/>
            <person name="Tanaka N."/>
            <person name="Takashima M."/>
        </authorList>
    </citation>
    <scope>NUCLEOTIDE SEQUENCE</scope>
    <source>
        <strain evidence="10">HIS016</strain>
    </source>
</reference>
<comment type="caution">
    <text evidence="10">The sequence shown here is derived from an EMBL/GenBank/DDBJ whole genome shotgun (WGS) entry which is preliminary data.</text>
</comment>
<comment type="function">
    <text evidence="1 8">Involved in nucleolar integrity and required for processing of the pre-rRNA for the 60S ribosome subunit.</text>
</comment>
<feature type="region of interest" description="Disordered" evidence="9">
    <location>
        <begin position="1"/>
        <end position="29"/>
    </location>
</feature>
<sequence>MDTRTESTRTESTRTESTRTESTQDAAPRVLEVRASKLGRSHGKAWKAEKTATRRTIMAPGLRSSFAKRIEQDRARKAVLAVEKEMKDEAKEEHERKVTAIRERRERKAEKERLEQVAAKMSAKKLQRLKKRQGRSKKING</sequence>
<keyword evidence="6" id="KW-0175">Coiled coil</keyword>
<dbReference type="GO" id="GO:0006364">
    <property type="term" value="P:rRNA processing"/>
    <property type="evidence" value="ECO:0007669"/>
    <property type="project" value="UniProtKB-UniRule"/>
</dbReference>
<evidence type="ECO:0000256" key="8">
    <source>
        <dbReference type="RuleBase" id="RU363084"/>
    </source>
</evidence>
<keyword evidence="7 8" id="KW-0539">Nucleus</keyword>
<gene>
    <name evidence="10" type="ORF">CspeluHIS016_0207970</name>
</gene>